<protein>
    <submittedName>
        <fullName evidence="2">GNAT family N-acetyltransferase</fullName>
    </submittedName>
</protein>
<dbReference type="Pfam" id="PF13480">
    <property type="entry name" value="Acetyltransf_6"/>
    <property type="match status" value="1"/>
</dbReference>
<name>A0ABW5T882_9FLAO</name>
<evidence type="ECO:0000313" key="3">
    <source>
        <dbReference type="Proteomes" id="UP001597476"/>
    </source>
</evidence>
<organism evidence="2 3">
    <name type="scientific">Hyunsoonleella rubra</name>
    <dbReference type="NCBI Taxonomy" id="1737062"/>
    <lineage>
        <taxon>Bacteria</taxon>
        <taxon>Pseudomonadati</taxon>
        <taxon>Bacteroidota</taxon>
        <taxon>Flavobacteriia</taxon>
        <taxon>Flavobacteriales</taxon>
        <taxon>Flavobacteriaceae</taxon>
    </lineage>
</organism>
<gene>
    <name evidence="2" type="ORF">ACFSR8_04470</name>
</gene>
<comment type="caution">
    <text evidence="2">The sequence shown here is derived from an EMBL/GenBank/DDBJ whole genome shotgun (WGS) entry which is preliminary data.</text>
</comment>
<feature type="domain" description="BioF2-like acetyltransferase" evidence="1">
    <location>
        <begin position="101"/>
        <end position="249"/>
    </location>
</feature>
<dbReference type="SUPFAM" id="SSF55729">
    <property type="entry name" value="Acyl-CoA N-acyltransferases (Nat)"/>
    <property type="match status" value="1"/>
</dbReference>
<dbReference type="RefSeq" id="WP_380289469.1">
    <property type="nucleotide sequence ID" value="NZ_JBHULY010000006.1"/>
</dbReference>
<evidence type="ECO:0000313" key="2">
    <source>
        <dbReference type="EMBL" id="MFD2725458.1"/>
    </source>
</evidence>
<accession>A0ABW5T882</accession>
<keyword evidence="3" id="KW-1185">Reference proteome</keyword>
<sequence length="386" mass="45399">MRLKLFSIRTIDFYTSVFEKHYVPQVLKNIFLFDSPLSLRIVPENQFGVKSHILELIPNYLELSFNSELQPTKTSVKPGLAISLKKELTSVEDYLKSECSSNFRKVIKRSISRLELSFDISYRTFFGHISKEECEVLMRLLKEMIRKRFTQRSGRNKALKDWDYFVNLAYNGINNKSASLFVIYDNGIPIQISLNYNLDDILVGSVSSYDLDYSKFSLGNIGLYKEIEWSIDNNIKLFDIGFGDFAYKRRWANLIYDFETFYISQKKNVLHQLCFLWHEKKSKLTYYLISKGFNNIYYDTVSRLTGKNKTYKELKFEIIEANTIKFSKDEIDIKSNATSFFKKILCDYAYTNKERFGDLKVYAAIDNKNVFWVKGKQSEARVRLDN</sequence>
<dbReference type="InterPro" id="IPR038740">
    <property type="entry name" value="BioF2-like_GNAT_dom"/>
</dbReference>
<dbReference type="Proteomes" id="UP001597476">
    <property type="component" value="Unassembled WGS sequence"/>
</dbReference>
<proteinExistence type="predicted"/>
<dbReference type="InterPro" id="IPR016181">
    <property type="entry name" value="Acyl_CoA_acyltransferase"/>
</dbReference>
<reference evidence="3" key="1">
    <citation type="journal article" date="2019" name="Int. J. Syst. Evol. Microbiol.">
        <title>The Global Catalogue of Microorganisms (GCM) 10K type strain sequencing project: providing services to taxonomists for standard genome sequencing and annotation.</title>
        <authorList>
            <consortium name="The Broad Institute Genomics Platform"/>
            <consortium name="The Broad Institute Genome Sequencing Center for Infectious Disease"/>
            <person name="Wu L."/>
            <person name="Ma J."/>
        </authorList>
    </citation>
    <scope>NUCLEOTIDE SEQUENCE [LARGE SCALE GENOMIC DNA]</scope>
    <source>
        <strain evidence="3">KCTC 42398</strain>
    </source>
</reference>
<dbReference type="Gene3D" id="3.40.630.30">
    <property type="match status" value="1"/>
</dbReference>
<evidence type="ECO:0000259" key="1">
    <source>
        <dbReference type="Pfam" id="PF13480"/>
    </source>
</evidence>
<dbReference type="EMBL" id="JBHULY010000006">
    <property type="protein sequence ID" value="MFD2725458.1"/>
    <property type="molecule type" value="Genomic_DNA"/>
</dbReference>